<keyword evidence="1" id="KW-0812">Transmembrane</keyword>
<accession>A0ABQ4QQI8</accession>
<evidence type="ECO:0000313" key="3">
    <source>
        <dbReference type="Proteomes" id="UP001055117"/>
    </source>
</evidence>
<comment type="caution">
    <text evidence="2">The sequence shown here is derived from an EMBL/GenBank/DDBJ whole genome shotgun (WGS) entry which is preliminary data.</text>
</comment>
<keyword evidence="3" id="KW-1185">Reference proteome</keyword>
<dbReference type="Proteomes" id="UP001055117">
    <property type="component" value="Unassembled WGS sequence"/>
</dbReference>
<dbReference type="EMBL" id="BPQG01000107">
    <property type="protein sequence ID" value="GJD46999.1"/>
    <property type="molecule type" value="Genomic_DNA"/>
</dbReference>
<feature type="transmembrane region" description="Helical" evidence="1">
    <location>
        <begin position="25"/>
        <end position="42"/>
    </location>
</feature>
<dbReference type="RefSeq" id="WP_238273206.1">
    <property type="nucleotide sequence ID" value="NZ_BPQG01000107.1"/>
</dbReference>
<gene>
    <name evidence="2" type="ORF">AFCDBAGC_4884</name>
</gene>
<proteinExistence type="predicted"/>
<protein>
    <submittedName>
        <fullName evidence="2">Uncharacterized protein</fullName>
    </submittedName>
</protein>
<keyword evidence="1" id="KW-0472">Membrane</keyword>
<name>A0ABQ4QQI8_9HYPH</name>
<sequence length="52" mass="5501">MVFTVLLVLIPISAALKYLVGASPLLVFASSALAIAVLADWVRRATDQCVGR</sequence>
<evidence type="ECO:0000256" key="1">
    <source>
        <dbReference type="SAM" id="Phobius"/>
    </source>
</evidence>
<evidence type="ECO:0000313" key="2">
    <source>
        <dbReference type="EMBL" id="GJD46999.1"/>
    </source>
</evidence>
<organism evidence="2 3">
    <name type="scientific">Methylobacterium cerastii</name>
    <dbReference type="NCBI Taxonomy" id="932741"/>
    <lineage>
        <taxon>Bacteria</taxon>
        <taxon>Pseudomonadati</taxon>
        <taxon>Pseudomonadota</taxon>
        <taxon>Alphaproteobacteria</taxon>
        <taxon>Hyphomicrobiales</taxon>
        <taxon>Methylobacteriaceae</taxon>
        <taxon>Methylobacterium</taxon>
    </lineage>
</organism>
<keyword evidence="1" id="KW-1133">Transmembrane helix</keyword>
<reference evidence="2 3" key="1">
    <citation type="journal article" date="2021" name="Front. Microbiol.">
        <title>Comprehensive Comparative Genomics and Phenotyping of Methylobacterium Species.</title>
        <authorList>
            <person name="Alessa O."/>
            <person name="Ogura Y."/>
            <person name="Fujitani Y."/>
            <person name="Takami H."/>
            <person name="Hayashi T."/>
            <person name="Sahin N."/>
            <person name="Tani A."/>
        </authorList>
    </citation>
    <scope>NUCLEOTIDE SEQUENCE [LARGE SCALE GENOMIC DNA]</scope>
    <source>
        <strain evidence="2 3">DSM 23679</strain>
    </source>
</reference>